<feature type="compositionally biased region" description="Basic residues" evidence="2">
    <location>
        <begin position="420"/>
        <end position="432"/>
    </location>
</feature>
<dbReference type="PANTHER" id="PTHR28190">
    <property type="entry name" value="NUCLEAR MIGRATION PROTEIN NUM1"/>
    <property type="match status" value="1"/>
</dbReference>
<accession>A0A8H7BFL4</accession>
<feature type="compositionally biased region" description="Basic and acidic residues" evidence="2">
    <location>
        <begin position="1068"/>
        <end position="1078"/>
    </location>
</feature>
<dbReference type="GO" id="GO:0000226">
    <property type="term" value="P:microtubule cytoskeleton organization"/>
    <property type="evidence" value="ECO:0007669"/>
    <property type="project" value="TreeGrafter"/>
</dbReference>
<evidence type="ECO:0000313" key="5">
    <source>
        <dbReference type="Proteomes" id="UP000605846"/>
    </source>
</evidence>
<feature type="compositionally biased region" description="Polar residues" evidence="2">
    <location>
        <begin position="321"/>
        <end position="334"/>
    </location>
</feature>
<feature type="compositionally biased region" description="Polar residues" evidence="2">
    <location>
        <begin position="1079"/>
        <end position="1091"/>
    </location>
</feature>
<dbReference type="GO" id="GO:0015631">
    <property type="term" value="F:tubulin binding"/>
    <property type="evidence" value="ECO:0007669"/>
    <property type="project" value="TreeGrafter"/>
</dbReference>
<dbReference type="Pfam" id="PF12814">
    <property type="entry name" value="Mcp5_PH"/>
    <property type="match status" value="1"/>
</dbReference>
<feature type="domain" description="Pleckstrin homology" evidence="3">
    <location>
        <begin position="1282"/>
        <end position="1394"/>
    </location>
</feature>
<gene>
    <name evidence="4" type="ORF">EC973_004981</name>
</gene>
<feature type="coiled-coil region" evidence="1">
    <location>
        <begin position="31"/>
        <end position="75"/>
    </location>
</feature>
<feature type="coiled-coil region" evidence="1">
    <location>
        <begin position="152"/>
        <end position="288"/>
    </location>
</feature>
<evidence type="ECO:0000313" key="4">
    <source>
        <dbReference type="EMBL" id="KAF7721272.1"/>
    </source>
</evidence>
<evidence type="ECO:0000259" key="3">
    <source>
        <dbReference type="Pfam" id="PF12814"/>
    </source>
</evidence>
<dbReference type="GO" id="GO:0005938">
    <property type="term" value="C:cell cortex"/>
    <property type="evidence" value="ECO:0007669"/>
    <property type="project" value="InterPro"/>
</dbReference>
<feature type="region of interest" description="Disordered" evidence="2">
    <location>
        <begin position="1060"/>
        <end position="1261"/>
    </location>
</feature>
<sequence length="1468" mass="163904">MSNVTSHSFSEDKSPTTSNLSFSGLKVNEIILELKDQLDNNERMLNNMSTTGTGRNALLRQTAEIRRKIQDLNGKLSDEELSPADRGELEALANEFHLVKNAAQSREDSMQLLLPPSTISTPIKQRGKTPHVRKNTDIRFATEIGQGLLIEVRKLQAALQEKEEAIKQLEIRNADKERDNESILKHMRLRNEAEEKLKEENWNLEVANQELRTKLVDISQANTKLTNDYTKTSKQLQISLEQIEALKTQEERARSATEAIKLRHEQDAQTLRRNIGSLQRTNTQMQKQMEMINTELKICKAKLAVKMAANSRQHPPFEEVTPNTITDNDQSITASLPGGSSGTQTTPAHSQALESETLKQSLAHAHRIISNLRSSLHKERIEKIEIKKVLSDSQETIEQMRREQIAWGNGAGVNAPRKATTARKRVGRKRMGVSRQPRGLTGHTSASTDEDTQSESEGEKSDSFDSSEVTDQRLWNGENPLMLEINGPTMKSLSSELESFANKVVVESVDAAVNTENSWLPNMTAKHEDAAVRHDNVMLNLQTASPTKLRRDDRQELISVDAFFTTPRYQIELSDAILPSITQLPERKRESTHIESRASDVVQINEEKATFITGTSQYQTSAVLNKHTENALSSCRDFGLATLPDNSDSVTEQARIAENAQQPIRPLSATLDEDQVTQLAIPIADLLQNKKPSNSMPFKGDTSGENEQSNQVVTENIELSNVSQGQSVDEKQLKIASAEIVARKDDRSVKEPHLLGLSDDHGISQVETLDNVREPRLSIRNDDHIKSFSSVTLDSFECQPLKSFEPASQSKYYQLSDVVIPALSLAPRDQIPRDKQFSLISKTLEHQDIEPADNDNLHNKMEIYSTAVLPDSGHIEPTDPLAAHNEMNLHSTQVVPDSGHTESTNTFTEQNERKLCSAQLVADCGRMEPVSPLIVYSETRLQPEFGHTEEPQQVNEGVECVILPSNQLGTENKSPELSTCSRRHFTIHIVPPSSDGAQDEGNAKPKSHFVHPCDQAIQTEENVTGVQTWPNTFENDGKKVSYPNCISACNQAIQTEGNDRPIATELSTPEKDRIEVSSRHSVNSCDQAVQTEETERFIRADSNNSEKNRVEVHSRLSAKAKSQMNRQVSIQSLRPPRPVNTGAPAPAEKSVSTSRLAKISNYLKPSPSASTPANSNRPLRTSSSMVSLRSHPSRQNSISARQQREPESSSFGNVRIIEHRKYRKNPLNSDAVPTSHSTREKLRSQKSVTSLSTMSSDDIADHASMSSERNFMDSIDGTDMDTISAITQTMIGEWLWKHTRRHVGGGISEHKHKRFVWVHPYTRTLYWGATEPGMDGNEAKAKSAFIESVSSVSSCDNGASPMSLLIRTTKRDLKLTATNIERHELWLKSLSYLLGRPSYCEDTAVELLEPQVNLTEDETERRLVEGTQGGFGYESDESEDLLNVRQCCDGRHDLSTLSRHGSTHHHHQ</sequence>
<dbReference type="GO" id="GO:0005543">
    <property type="term" value="F:phospholipid binding"/>
    <property type="evidence" value="ECO:0007669"/>
    <property type="project" value="InterPro"/>
</dbReference>
<feature type="compositionally biased region" description="Basic and acidic residues" evidence="2">
    <location>
        <begin position="1093"/>
        <end position="1114"/>
    </location>
</feature>
<proteinExistence type="predicted"/>
<dbReference type="Proteomes" id="UP000605846">
    <property type="component" value="Unassembled WGS sequence"/>
</dbReference>
<feature type="compositionally biased region" description="Polar residues" evidence="2">
    <location>
        <begin position="1245"/>
        <end position="1256"/>
    </location>
</feature>
<feature type="region of interest" description="Disordered" evidence="2">
    <location>
        <begin position="310"/>
        <end position="355"/>
    </location>
</feature>
<name>A0A8H7BFL4_9FUNG</name>
<dbReference type="InterPro" id="IPR053005">
    <property type="entry name" value="Nuclear_Pos-Cytoskel_Interact"/>
</dbReference>
<feature type="region of interest" description="Disordered" evidence="2">
    <location>
        <begin position="408"/>
        <end position="472"/>
    </location>
</feature>
<reference evidence="4" key="1">
    <citation type="submission" date="2020-01" db="EMBL/GenBank/DDBJ databases">
        <title>Genome Sequencing of Three Apophysomyces-Like Fungal Strains Confirms a Novel Fungal Genus in the Mucoromycota with divergent Burkholderia-like Endosymbiotic Bacteria.</title>
        <authorList>
            <person name="Stajich J.E."/>
            <person name="Macias A.M."/>
            <person name="Carter-House D."/>
            <person name="Lovett B."/>
            <person name="Kasson L.R."/>
            <person name="Berry K."/>
            <person name="Grigoriev I."/>
            <person name="Chang Y."/>
            <person name="Spatafora J."/>
            <person name="Kasson M.T."/>
        </authorList>
    </citation>
    <scope>NUCLEOTIDE SEQUENCE</scope>
    <source>
        <strain evidence="4">NRRL A-21654</strain>
    </source>
</reference>
<keyword evidence="1" id="KW-0175">Coiled coil</keyword>
<evidence type="ECO:0000256" key="2">
    <source>
        <dbReference type="SAM" id="MobiDB-lite"/>
    </source>
</evidence>
<dbReference type="GO" id="GO:0005739">
    <property type="term" value="C:mitochondrion"/>
    <property type="evidence" value="ECO:0007669"/>
    <property type="project" value="TreeGrafter"/>
</dbReference>
<dbReference type="GO" id="GO:0032065">
    <property type="term" value="P:maintenance of protein location in cell cortex"/>
    <property type="evidence" value="ECO:0007669"/>
    <property type="project" value="InterPro"/>
</dbReference>
<dbReference type="InterPro" id="IPR024774">
    <property type="entry name" value="PH_dom-Mcp5-type"/>
</dbReference>
<feature type="compositionally biased region" description="Polar residues" evidence="2">
    <location>
        <begin position="342"/>
        <end position="355"/>
    </location>
</feature>
<keyword evidence="5" id="KW-1185">Reference proteome</keyword>
<feature type="compositionally biased region" description="Polar residues" evidence="2">
    <location>
        <begin position="1226"/>
        <end position="1236"/>
    </location>
</feature>
<comment type="caution">
    <text evidence="4">The sequence shown here is derived from an EMBL/GenBank/DDBJ whole genome shotgun (WGS) entry which is preliminary data.</text>
</comment>
<dbReference type="OrthoDB" id="2149224at2759"/>
<feature type="compositionally biased region" description="Polar residues" evidence="2">
    <location>
        <begin position="1120"/>
        <end position="1132"/>
    </location>
</feature>
<protein>
    <recommendedName>
        <fullName evidence="3">Pleckstrin homology domain-containing protein</fullName>
    </recommendedName>
</protein>
<dbReference type="EMBL" id="JABAYA010000285">
    <property type="protein sequence ID" value="KAF7721272.1"/>
    <property type="molecule type" value="Genomic_DNA"/>
</dbReference>
<feature type="compositionally biased region" description="Low complexity" evidence="2">
    <location>
        <begin position="1165"/>
        <end position="1178"/>
    </location>
</feature>
<dbReference type="PANTHER" id="PTHR28190:SF1">
    <property type="entry name" value="NUCLEAR MIGRATION PROTEIN NUM1"/>
    <property type="match status" value="1"/>
</dbReference>
<evidence type="ECO:0000256" key="1">
    <source>
        <dbReference type="SAM" id="Coils"/>
    </source>
</evidence>
<organism evidence="4 5">
    <name type="scientific">Apophysomyces ossiformis</name>
    <dbReference type="NCBI Taxonomy" id="679940"/>
    <lineage>
        <taxon>Eukaryota</taxon>
        <taxon>Fungi</taxon>
        <taxon>Fungi incertae sedis</taxon>
        <taxon>Mucoromycota</taxon>
        <taxon>Mucoromycotina</taxon>
        <taxon>Mucoromycetes</taxon>
        <taxon>Mucorales</taxon>
        <taxon>Mucorineae</taxon>
        <taxon>Mucoraceae</taxon>
        <taxon>Apophysomyces</taxon>
    </lineage>
</organism>